<protein>
    <submittedName>
        <fullName evidence="1">Uncharacterized protein</fullName>
    </submittedName>
</protein>
<sequence length="87" mass="9710">MSRQGNSPLRGSVHLSTEPRMTVIPPWTLYPYIMAEGSASCEFVAFGLAPSDQIISPDENFTTGLILPPMEFWGTYDTFLRHSKKST</sequence>
<dbReference type="Proteomes" id="UP000270094">
    <property type="component" value="Unassembled WGS sequence"/>
</dbReference>
<keyword evidence="2" id="KW-1185">Reference proteome</keyword>
<dbReference type="EMBL" id="UYYB01117861">
    <property type="protein sequence ID" value="VDM82477.1"/>
    <property type="molecule type" value="Genomic_DNA"/>
</dbReference>
<name>A0A3P7K224_STRVU</name>
<evidence type="ECO:0000313" key="1">
    <source>
        <dbReference type="EMBL" id="VDM82477.1"/>
    </source>
</evidence>
<evidence type="ECO:0000313" key="2">
    <source>
        <dbReference type="Proteomes" id="UP000270094"/>
    </source>
</evidence>
<gene>
    <name evidence="1" type="ORF">SVUK_LOCUS17475</name>
</gene>
<accession>A0A3P7K224</accession>
<proteinExistence type="predicted"/>
<dbReference type="AlphaFoldDB" id="A0A3P7K224"/>
<reference evidence="1 2" key="1">
    <citation type="submission" date="2018-11" db="EMBL/GenBank/DDBJ databases">
        <authorList>
            <consortium name="Pathogen Informatics"/>
        </authorList>
    </citation>
    <scope>NUCLEOTIDE SEQUENCE [LARGE SCALE GENOMIC DNA]</scope>
</reference>
<organism evidence="1 2">
    <name type="scientific">Strongylus vulgaris</name>
    <name type="common">Blood worm</name>
    <dbReference type="NCBI Taxonomy" id="40348"/>
    <lineage>
        <taxon>Eukaryota</taxon>
        <taxon>Metazoa</taxon>
        <taxon>Ecdysozoa</taxon>
        <taxon>Nematoda</taxon>
        <taxon>Chromadorea</taxon>
        <taxon>Rhabditida</taxon>
        <taxon>Rhabditina</taxon>
        <taxon>Rhabditomorpha</taxon>
        <taxon>Strongyloidea</taxon>
        <taxon>Strongylidae</taxon>
        <taxon>Strongylus</taxon>
    </lineage>
</organism>